<dbReference type="PANTHER" id="PTHR43395">
    <property type="entry name" value="SENSOR HISTIDINE KINASE CHEA"/>
    <property type="match status" value="1"/>
</dbReference>
<comment type="function">
    <text evidence="8">Involved in the transmission of sensory signals from the chemoreceptors to the flagellar motors. CheA is autophosphorylated; it can transfer its phosphate group to either CheB or CheY.</text>
</comment>
<dbReference type="SUPFAM" id="SSF50341">
    <property type="entry name" value="CheW-like"/>
    <property type="match status" value="1"/>
</dbReference>
<feature type="domain" description="HPt" evidence="13">
    <location>
        <begin position="2"/>
        <end position="106"/>
    </location>
</feature>
<dbReference type="InterPro" id="IPR003594">
    <property type="entry name" value="HATPase_dom"/>
</dbReference>
<dbReference type="PROSITE" id="PS50851">
    <property type="entry name" value="CHEW"/>
    <property type="match status" value="1"/>
</dbReference>
<dbReference type="AlphaFoldDB" id="A0A7C1WTI5"/>
<feature type="domain" description="Histidine kinase" evidence="11">
    <location>
        <begin position="426"/>
        <end position="635"/>
    </location>
</feature>
<dbReference type="InterPro" id="IPR051315">
    <property type="entry name" value="Bact_Chemotaxis_CheA"/>
</dbReference>
<dbReference type="PANTHER" id="PTHR43395:SF1">
    <property type="entry name" value="CHEMOTAXIS PROTEIN CHEA"/>
    <property type="match status" value="1"/>
</dbReference>
<keyword evidence="7" id="KW-0902">Two-component regulatory system</keyword>
<dbReference type="SUPFAM" id="SSF47384">
    <property type="entry name" value="Homodimeric domain of signal transducing histidine kinase"/>
    <property type="match status" value="1"/>
</dbReference>
<comment type="catalytic activity">
    <reaction evidence="1">
        <text>ATP + protein L-histidine = ADP + protein N-phospho-L-histidine.</text>
        <dbReference type="EC" id="2.7.13.3"/>
    </reaction>
</comment>
<reference evidence="14" key="1">
    <citation type="journal article" date="2020" name="mSystems">
        <title>Genome- and Community-Level Interaction Insights into Carbon Utilization and Element Cycling Functions of Hydrothermarchaeota in Hydrothermal Sediment.</title>
        <authorList>
            <person name="Zhou Z."/>
            <person name="Liu Y."/>
            <person name="Xu W."/>
            <person name="Pan J."/>
            <person name="Luo Z.H."/>
            <person name="Li M."/>
        </authorList>
    </citation>
    <scope>NUCLEOTIDE SEQUENCE [LARGE SCALE GENOMIC DNA]</scope>
    <source>
        <strain evidence="14">SpSt-200</strain>
    </source>
</reference>
<dbReference type="SMART" id="SM01231">
    <property type="entry name" value="H-kinase_dim"/>
    <property type="match status" value="1"/>
</dbReference>
<dbReference type="Pfam" id="PF01627">
    <property type="entry name" value="Hpt"/>
    <property type="match status" value="1"/>
</dbReference>
<evidence type="ECO:0000313" key="14">
    <source>
        <dbReference type="EMBL" id="HEF25244.1"/>
    </source>
</evidence>
<dbReference type="SMART" id="SM00260">
    <property type="entry name" value="CheW"/>
    <property type="match status" value="1"/>
</dbReference>
<evidence type="ECO:0000256" key="4">
    <source>
        <dbReference type="ARBA" id="ARBA00022553"/>
    </source>
</evidence>
<feature type="modified residue" description="Phosphohistidine" evidence="9">
    <location>
        <position position="49"/>
    </location>
</feature>
<dbReference type="FunFam" id="3.30.565.10:FF:000016">
    <property type="entry name" value="Chemotaxis protein CheA, putative"/>
    <property type="match status" value="1"/>
</dbReference>
<dbReference type="SMART" id="SM00073">
    <property type="entry name" value="HPT"/>
    <property type="match status" value="1"/>
</dbReference>
<dbReference type="Pfam" id="PF02518">
    <property type="entry name" value="HATPase_c"/>
    <property type="match status" value="1"/>
</dbReference>
<evidence type="ECO:0000256" key="10">
    <source>
        <dbReference type="SAM" id="MobiDB-lite"/>
    </source>
</evidence>
<dbReference type="InterPro" id="IPR036890">
    <property type="entry name" value="HATPase_C_sf"/>
</dbReference>
<dbReference type="EMBL" id="DSIN01000015">
    <property type="protein sequence ID" value="HEF25244.1"/>
    <property type="molecule type" value="Genomic_DNA"/>
</dbReference>
<evidence type="ECO:0000256" key="2">
    <source>
        <dbReference type="ARBA" id="ARBA00012438"/>
    </source>
</evidence>
<keyword evidence="5" id="KW-0808">Transferase</keyword>
<sequence>MSFGADEEILQDFLVEAGEILELLSEQLVELESRPDDADLLNAIFRGFHTVKGGAGFLQLNELVECCHIAENVFDILRKGERRVDSELMDVVLEALDTVNSMFGQVRERSSVTPATPELLAALARLAEPASADEVAPAPVVEEPVAEAPSEDITDHEFEQLLDSLNAVKAQAAGAPVPAASAPVAAAPVAAAPAAASAAAGGTAASDEITDAEFESLLDQLHGKGQFAVDAVQPPAAVTPSAAPTSDEITDDEFESLLDQLHGKGSFSADAVGVAAPAAPAAAAPAAPVTPAAPSKAAAADEITDNEFEDLLDQLHGKGKFEPAVAAAAPAAAPAKVPEPAAKAEPAKATPAAAVPAKAAPAAPAAAAAPARAAAPAPGEKPQSEAETTVRVDTARLDEIMNMVGELVLVRNRLVRLGANSADEAMSKAVSNLDVVTADLQTAVMKTRMQPIKKVFGRFPRLVRDLARQLKKEISLELVGEETDLDKNLVEALADPLVHLVRNAVDHGIESPEEREASGKPRNGRVILAAEQEGDHILLSISDDGKGMDPAVLRAIAVKRGVMDKDAADRLSDTDCYNLIFAPGFSTKTEISDVSGRGVGMDVVKTKIAQLNGSISIDSTKGLGSKIIIKVPLTLAIMPTLMVMLGNQAFAFPLVNVNEIFHLDLSTTNVVDGQEVVIVRDKALPLFYLKRWLVSSAAHEEQHEGHVVILSVGTQRIGFVVDQLVGQEEVVIKPLGKMLQGTPGMSGATITGDGRIALILDVPSMLKRYAARRIG</sequence>
<dbReference type="Pfam" id="PF02895">
    <property type="entry name" value="H-kinase_dim"/>
    <property type="match status" value="1"/>
</dbReference>
<feature type="domain" description="CheW-like" evidence="12">
    <location>
        <begin position="637"/>
        <end position="771"/>
    </location>
</feature>
<comment type="caution">
    <text evidence="14">The sequence shown here is derived from an EMBL/GenBank/DDBJ whole genome shotgun (WGS) entry which is preliminary data.</text>
</comment>
<evidence type="ECO:0000256" key="6">
    <source>
        <dbReference type="ARBA" id="ARBA00022777"/>
    </source>
</evidence>
<dbReference type="SMART" id="SM00387">
    <property type="entry name" value="HATPase_c"/>
    <property type="match status" value="1"/>
</dbReference>
<dbReference type="FunFam" id="1.20.120.160:FF:000008">
    <property type="entry name" value="Chemotaxis sensor histidine kinase CheA"/>
    <property type="match status" value="1"/>
</dbReference>
<feature type="compositionally biased region" description="Basic and acidic residues" evidence="10">
    <location>
        <begin position="382"/>
        <end position="391"/>
    </location>
</feature>
<evidence type="ECO:0000256" key="9">
    <source>
        <dbReference type="PROSITE-ProRule" id="PRU00110"/>
    </source>
</evidence>
<dbReference type="InterPro" id="IPR004358">
    <property type="entry name" value="Sig_transdc_His_kin-like_C"/>
</dbReference>
<dbReference type="InterPro" id="IPR036061">
    <property type="entry name" value="CheW-like_dom_sf"/>
</dbReference>
<accession>A0A7C1WTI5</accession>
<dbReference type="InterPro" id="IPR036097">
    <property type="entry name" value="HisK_dim/P_sf"/>
</dbReference>
<proteinExistence type="predicted"/>
<dbReference type="FunFam" id="2.30.30.40:FF:000048">
    <property type="entry name" value="Chemotaxis protein CheA, putative"/>
    <property type="match status" value="1"/>
</dbReference>
<dbReference type="SUPFAM" id="SSF47226">
    <property type="entry name" value="Histidine-containing phosphotransfer domain, HPT domain"/>
    <property type="match status" value="1"/>
</dbReference>
<dbReference type="PRINTS" id="PR00344">
    <property type="entry name" value="BCTRLSENSOR"/>
</dbReference>
<dbReference type="InterPro" id="IPR037006">
    <property type="entry name" value="CheA-like_homodim_sf"/>
</dbReference>
<evidence type="ECO:0000256" key="1">
    <source>
        <dbReference type="ARBA" id="ARBA00000085"/>
    </source>
</evidence>
<dbReference type="Gene3D" id="3.30.565.10">
    <property type="entry name" value="Histidine kinase-like ATPase, C-terminal domain"/>
    <property type="match status" value="1"/>
</dbReference>
<dbReference type="CDD" id="cd00088">
    <property type="entry name" value="HPT"/>
    <property type="match status" value="1"/>
</dbReference>
<keyword evidence="4 9" id="KW-0597">Phosphoprotein</keyword>
<dbReference type="InterPro" id="IPR008207">
    <property type="entry name" value="Sig_transdc_His_kin_Hpt_dom"/>
</dbReference>
<dbReference type="EC" id="2.7.13.3" evidence="2"/>
<dbReference type="Gene3D" id="2.30.30.40">
    <property type="entry name" value="SH3 Domains"/>
    <property type="match status" value="1"/>
</dbReference>
<evidence type="ECO:0000256" key="3">
    <source>
        <dbReference type="ARBA" id="ARBA00021495"/>
    </source>
</evidence>
<organism evidence="14">
    <name type="scientific">Pseudomonas graminis</name>
    <dbReference type="NCBI Taxonomy" id="158627"/>
    <lineage>
        <taxon>Bacteria</taxon>
        <taxon>Pseudomonadati</taxon>
        <taxon>Pseudomonadota</taxon>
        <taxon>Gammaproteobacteria</taxon>
        <taxon>Pseudomonadales</taxon>
        <taxon>Pseudomonadaceae</taxon>
        <taxon>Pseudomonas</taxon>
    </lineage>
</organism>
<dbReference type="GO" id="GO:0000155">
    <property type="term" value="F:phosphorelay sensor kinase activity"/>
    <property type="evidence" value="ECO:0007669"/>
    <property type="project" value="InterPro"/>
</dbReference>
<evidence type="ECO:0000256" key="8">
    <source>
        <dbReference type="ARBA" id="ARBA00035100"/>
    </source>
</evidence>
<dbReference type="InterPro" id="IPR002545">
    <property type="entry name" value="CheW-lke_dom"/>
</dbReference>
<dbReference type="PROSITE" id="PS50109">
    <property type="entry name" value="HIS_KIN"/>
    <property type="match status" value="1"/>
</dbReference>
<dbReference type="Gene3D" id="1.20.120.160">
    <property type="entry name" value="HPT domain"/>
    <property type="match status" value="1"/>
</dbReference>
<dbReference type="PROSITE" id="PS50894">
    <property type="entry name" value="HPT"/>
    <property type="match status" value="1"/>
</dbReference>
<keyword evidence="6" id="KW-0418">Kinase</keyword>
<evidence type="ECO:0000256" key="7">
    <source>
        <dbReference type="ARBA" id="ARBA00023012"/>
    </source>
</evidence>
<evidence type="ECO:0000259" key="11">
    <source>
        <dbReference type="PROSITE" id="PS50109"/>
    </source>
</evidence>
<feature type="compositionally biased region" description="Low complexity" evidence="10">
    <location>
        <begin position="369"/>
        <end position="378"/>
    </location>
</feature>
<dbReference type="Gene3D" id="1.10.287.560">
    <property type="entry name" value="Histidine kinase CheA-like, homodimeric domain"/>
    <property type="match status" value="1"/>
</dbReference>
<dbReference type="CDD" id="cd00731">
    <property type="entry name" value="CheA_reg"/>
    <property type="match status" value="1"/>
</dbReference>
<dbReference type="GO" id="GO:0006935">
    <property type="term" value="P:chemotaxis"/>
    <property type="evidence" value="ECO:0007669"/>
    <property type="project" value="InterPro"/>
</dbReference>
<dbReference type="InterPro" id="IPR005467">
    <property type="entry name" value="His_kinase_dom"/>
</dbReference>
<dbReference type="GO" id="GO:0005737">
    <property type="term" value="C:cytoplasm"/>
    <property type="evidence" value="ECO:0007669"/>
    <property type="project" value="InterPro"/>
</dbReference>
<dbReference type="InterPro" id="IPR036641">
    <property type="entry name" value="HPT_dom_sf"/>
</dbReference>
<dbReference type="SUPFAM" id="SSF55874">
    <property type="entry name" value="ATPase domain of HSP90 chaperone/DNA topoisomerase II/histidine kinase"/>
    <property type="match status" value="1"/>
</dbReference>
<evidence type="ECO:0000256" key="5">
    <source>
        <dbReference type="ARBA" id="ARBA00022679"/>
    </source>
</evidence>
<dbReference type="InterPro" id="IPR004105">
    <property type="entry name" value="CheA-like_dim"/>
</dbReference>
<dbReference type="CDD" id="cd16916">
    <property type="entry name" value="HATPase_CheA-like"/>
    <property type="match status" value="1"/>
</dbReference>
<dbReference type="Pfam" id="PF01584">
    <property type="entry name" value="CheW"/>
    <property type="match status" value="1"/>
</dbReference>
<feature type="region of interest" description="Disordered" evidence="10">
    <location>
        <begin position="369"/>
        <end position="391"/>
    </location>
</feature>
<evidence type="ECO:0000259" key="13">
    <source>
        <dbReference type="PROSITE" id="PS50894"/>
    </source>
</evidence>
<name>A0A7C1WTI5_9PSED</name>
<evidence type="ECO:0000259" key="12">
    <source>
        <dbReference type="PROSITE" id="PS50851"/>
    </source>
</evidence>
<protein>
    <recommendedName>
        <fullName evidence="3">Chemotaxis protein CheA</fullName>
        <ecNumber evidence="2">2.7.13.3</ecNumber>
    </recommendedName>
</protein>
<gene>
    <name evidence="14" type="ORF">ENP23_05665</name>
</gene>